<gene>
    <name evidence="1" type="ORF">EKG37_19605</name>
</gene>
<protein>
    <submittedName>
        <fullName evidence="1">Uncharacterized protein</fullName>
    </submittedName>
</protein>
<dbReference type="EMBL" id="RXNT01000019">
    <property type="protein sequence ID" value="RTR27401.1"/>
    <property type="molecule type" value="Genomic_DNA"/>
</dbReference>
<evidence type="ECO:0000313" key="1">
    <source>
        <dbReference type="EMBL" id="RTR27401.1"/>
    </source>
</evidence>
<evidence type="ECO:0000313" key="2">
    <source>
        <dbReference type="Proteomes" id="UP000271374"/>
    </source>
</evidence>
<dbReference type="RefSeq" id="WP_126410472.1">
    <property type="nucleotide sequence ID" value="NZ_RXNT01000019.1"/>
</dbReference>
<keyword evidence="2" id="KW-1185">Reference proteome</keyword>
<proteinExistence type="predicted"/>
<organism evidence="1 2">
    <name type="scientific">Bacillus yapensis</name>
    <dbReference type="NCBI Taxonomy" id="2492960"/>
    <lineage>
        <taxon>Bacteria</taxon>
        <taxon>Bacillati</taxon>
        <taxon>Bacillota</taxon>
        <taxon>Bacilli</taxon>
        <taxon>Bacillales</taxon>
        <taxon>Bacillaceae</taxon>
        <taxon>Bacillus</taxon>
    </lineage>
</organism>
<name>A0A3S0IMI1_9BACI</name>
<accession>A0A3S0IMI1</accession>
<dbReference type="AlphaFoldDB" id="A0A3S0IMI1"/>
<comment type="caution">
    <text evidence="1">The sequence shown here is derived from an EMBL/GenBank/DDBJ whole genome shotgun (WGS) entry which is preliminary data.</text>
</comment>
<reference evidence="1 2" key="1">
    <citation type="submission" date="2018-12" db="EMBL/GenBank/DDBJ databases">
        <title>Bacillus yapensis draft genome sequence.</title>
        <authorList>
            <person name="Yu L."/>
            <person name="Xu X."/>
            <person name="Tang X."/>
        </authorList>
    </citation>
    <scope>NUCLEOTIDE SEQUENCE [LARGE SCALE GENOMIC DNA]</scope>
    <source>
        <strain evidence="1 2">XXST-01</strain>
    </source>
</reference>
<dbReference type="Proteomes" id="UP000271374">
    <property type="component" value="Unassembled WGS sequence"/>
</dbReference>
<sequence length="318" mass="36044">MESKDMKAIQRVLDKIGVEDLMNILCKEIPLSDLNTLLLEVFRQKTNDITAVDLLKKYSMNRFVQPSEIDPIWMKQLEVELLKISKSSLYTPIQISPVSPLGSCSVIATANQNKVISALRGTEVVSDATNVLALHVCDLLKKGKLKNDSDFIRFSTSHRHVRAQKFEQQGLVPHFNIFCMVTSGKDKGSYSFEQQALFEHIRVYRDIFKTVFNTDITVSLNASRGYADSKGLIQRLSDYMNKQLPEVSLVKNSIERDNLYYQGLQFTITAKLNGREINIGDGGIVDWSQQLLGNKKERMFISGIGLDLIYYILVNEGH</sequence>
<dbReference type="OrthoDB" id="7942934at2"/>